<dbReference type="InParanoid" id="A0A1E1KU46"/>
<keyword evidence="2" id="KW-1185">Reference proteome</keyword>
<evidence type="ECO:0000313" key="2">
    <source>
        <dbReference type="Proteomes" id="UP000178129"/>
    </source>
</evidence>
<accession>A0A1E1KU46</accession>
<dbReference type="Gene3D" id="1.10.510.10">
    <property type="entry name" value="Transferase(Phosphotransferase) domain 1"/>
    <property type="match status" value="1"/>
</dbReference>
<dbReference type="InterPro" id="IPR011009">
    <property type="entry name" value="Kinase-like_dom_sf"/>
</dbReference>
<organism evidence="1 2">
    <name type="scientific">Rhynchosporium graminicola</name>
    <dbReference type="NCBI Taxonomy" id="2792576"/>
    <lineage>
        <taxon>Eukaryota</taxon>
        <taxon>Fungi</taxon>
        <taxon>Dikarya</taxon>
        <taxon>Ascomycota</taxon>
        <taxon>Pezizomycotina</taxon>
        <taxon>Leotiomycetes</taxon>
        <taxon>Helotiales</taxon>
        <taxon>Ploettnerulaceae</taxon>
        <taxon>Rhynchosporium</taxon>
    </lineage>
</organism>
<reference evidence="2" key="1">
    <citation type="submission" date="2016-03" db="EMBL/GenBank/DDBJ databases">
        <authorList>
            <person name="Ploux O."/>
        </authorList>
    </citation>
    <scope>NUCLEOTIDE SEQUENCE [LARGE SCALE GENOMIC DNA]</scope>
    <source>
        <strain evidence="2">UK7</strain>
    </source>
</reference>
<dbReference type="SUPFAM" id="SSF56112">
    <property type="entry name" value="Protein kinase-like (PK-like)"/>
    <property type="match status" value="1"/>
</dbReference>
<sequence>MAPILPPGGIMPVDQYNGNGLSARRTDDKKSLMIYPDLYKLQSDPKYEDPKDSAHDWQNPGDPMDQLSWLRIIREIIGRAYGLKIKPRQSFRSLISSRKTIYTASCGRILTLKFRLAEDLKINLLSLKYIGSFHRYYEASVYIHNLQTQMALNVTTALAFLHKEDIILWGLSPNTVHLRSDLSASLVNLDVAAYKARTCSDSIEDSYRSPEWLEEPFPNQPETWIISSQDMYASGSLLYYLPNEEDHGLWEEEEDMPDLDDKNPNELVKNCWTREFRIMQEGLKLSGEDDIMVDASVEQF</sequence>
<evidence type="ECO:0008006" key="3">
    <source>
        <dbReference type="Google" id="ProtNLM"/>
    </source>
</evidence>
<proteinExistence type="predicted"/>
<protein>
    <recommendedName>
        <fullName evidence="3">Protein kinase domain-containing protein</fullName>
    </recommendedName>
</protein>
<name>A0A1E1KU46_9HELO</name>
<dbReference type="STRING" id="914237.A0A1E1KU46"/>
<dbReference type="EMBL" id="FJUW01000020">
    <property type="protein sequence ID" value="CZT00474.1"/>
    <property type="molecule type" value="Genomic_DNA"/>
</dbReference>
<dbReference type="Proteomes" id="UP000178129">
    <property type="component" value="Unassembled WGS sequence"/>
</dbReference>
<dbReference type="AlphaFoldDB" id="A0A1E1KU46"/>
<gene>
    <name evidence="1" type="ORF">RCO7_02969</name>
</gene>
<evidence type="ECO:0000313" key="1">
    <source>
        <dbReference type="EMBL" id="CZT00474.1"/>
    </source>
</evidence>
<comment type="caution">
    <text evidence="1">The sequence shown here is derived from an EMBL/GenBank/DDBJ whole genome shotgun (WGS) entry which is preliminary data.</text>
</comment>